<dbReference type="OMA" id="NIGWNEY"/>
<dbReference type="InterPro" id="IPR003406">
    <property type="entry name" value="Glyco_trans_14"/>
</dbReference>
<keyword evidence="2" id="KW-0328">Glycosyltransferase</keyword>
<dbReference type="InterPro" id="IPR044610">
    <property type="entry name" value="GLCAT14A/B/C"/>
</dbReference>
<dbReference type="GO" id="GO:0016020">
    <property type="term" value="C:membrane"/>
    <property type="evidence" value="ECO:0007669"/>
    <property type="project" value="UniProtKB-SubCell"/>
</dbReference>
<dbReference type="AlphaFoldDB" id="M8AES7"/>
<keyword evidence="4" id="KW-0472">Membrane</keyword>
<dbReference type="PANTHER" id="PTHR45719:SF2">
    <property type="entry name" value="BGGP BETA-1-3-GALACTOSYL-O-GLYCOSYL-GLYCOPROTEIN"/>
    <property type="match status" value="1"/>
</dbReference>
<evidence type="ECO:0000256" key="4">
    <source>
        <dbReference type="ARBA" id="ARBA00023136"/>
    </source>
</evidence>
<proteinExistence type="predicted"/>
<accession>M8AES7</accession>
<evidence type="ECO:0000256" key="1">
    <source>
        <dbReference type="ARBA" id="ARBA00004606"/>
    </source>
</evidence>
<name>M8AES7_TRIUA</name>
<reference evidence="6" key="1">
    <citation type="journal article" date="2013" name="Nature">
        <title>Draft genome of the wheat A-genome progenitor Triticum urartu.</title>
        <authorList>
            <person name="Ling H.Q."/>
            <person name="Zhao S."/>
            <person name="Liu D."/>
            <person name="Wang J."/>
            <person name="Sun H."/>
            <person name="Zhang C."/>
            <person name="Fan H."/>
            <person name="Li D."/>
            <person name="Dong L."/>
            <person name="Tao Y."/>
            <person name="Gao C."/>
            <person name="Wu H."/>
            <person name="Li Y."/>
            <person name="Cui Y."/>
            <person name="Guo X."/>
            <person name="Zheng S."/>
            <person name="Wang B."/>
            <person name="Yu K."/>
            <person name="Liang Q."/>
            <person name="Yang W."/>
            <person name="Lou X."/>
            <person name="Chen J."/>
            <person name="Feng M."/>
            <person name="Jian J."/>
            <person name="Zhang X."/>
            <person name="Luo G."/>
            <person name="Jiang Y."/>
            <person name="Liu J."/>
            <person name="Wang Z."/>
            <person name="Sha Y."/>
            <person name="Zhang B."/>
            <person name="Wu H."/>
            <person name="Tang D."/>
            <person name="Shen Q."/>
            <person name="Xue P."/>
            <person name="Zou S."/>
            <person name="Wang X."/>
            <person name="Liu X."/>
            <person name="Wang F."/>
            <person name="Yang Y."/>
            <person name="An X."/>
            <person name="Dong Z."/>
            <person name="Zhang K."/>
            <person name="Zhang X."/>
            <person name="Luo M.C."/>
            <person name="Dvorak J."/>
            <person name="Tong Y."/>
            <person name="Wang J."/>
            <person name="Yang H."/>
            <person name="Li Z."/>
            <person name="Wang D."/>
            <person name="Zhang A."/>
            <person name="Wang J."/>
        </authorList>
    </citation>
    <scope>NUCLEOTIDE SEQUENCE</scope>
</reference>
<dbReference type="eggNOG" id="KOG0799">
    <property type="taxonomic scope" value="Eukaryota"/>
</dbReference>
<evidence type="ECO:0008006" key="7">
    <source>
        <dbReference type="Google" id="ProtNLM"/>
    </source>
</evidence>
<evidence type="ECO:0000256" key="5">
    <source>
        <dbReference type="ARBA" id="ARBA00023180"/>
    </source>
</evidence>
<dbReference type="GO" id="GO:0015020">
    <property type="term" value="F:glucuronosyltransferase activity"/>
    <property type="evidence" value="ECO:0007669"/>
    <property type="project" value="InterPro"/>
</dbReference>
<evidence type="ECO:0000256" key="2">
    <source>
        <dbReference type="ARBA" id="ARBA00022676"/>
    </source>
</evidence>
<dbReference type="STRING" id="4572.M8AES7"/>
<dbReference type="EMBL" id="KD124905">
    <property type="protein sequence ID" value="EMS59124.1"/>
    <property type="molecule type" value="Genomic_DNA"/>
</dbReference>
<comment type="subcellular location">
    <subcellularLocation>
        <location evidence="1">Membrane</location>
        <topology evidence="1">Single-pass type II membrane protein</topology>
    </subcellularLocation>
</comment>
<evidence type="ECO:0000256" key="3">
    <source>
        <dbReference type="ARBA" id="ARBA00022679"/>
    </source>
</evidence>
<sequence length="292" mass="32440">MARSVYHPRNRYILHLSADASHEERRDLAAGVAAAAPAAVSFDNVALVGTPTAGTPVGSSGLAGTLRAAAVLLRLHPDWDWFITLNAADYPLVTQDDLIHALSYVPREFNFIDHTSDIGQKEYGSFELGENFSSQRSFPYPSSFLLTRFSMGYSEPTEGYFHSVICNSLDFRNSTVNNDLRYKVWDDPPQTEPLFLSMAHYDKMVDSGQPFARRFQANGPLLDKIDEKLLKRPGHGPVPGAWCAGRKSWFIDPCSQWSDVNVVKPGAQALKLQQYINRTLEEADSGAKSCRP</sequence>
<keyword evidence="3" id="KW-0808">Transferase</keyword>
<organism evidence="6">
    <name type="scientific">Triticum urartu</name>
    <name type="common">Red wild einkorn</name>
    <name type="synonym">Crithodium urartu</name>
    <dbReference type="NCBI Taxonomy" id="4572"/>
    <lineage>
        <taxon>Eukaryota</taxon>
        <taxon>Viridiplantae</taxon>
        <taxon>Streptophyta</taxon>
        <taxon>Embryophyta</taxon>
        <taxon>Tracheophyta</taxon>
        <taxon>Spermatophyta</taxon>
        <taxon>Magnoliopsida</taxon>
        <taxon>Liliopsida</taxon>
        <taxon>Poales</taxon>
        <taxon>Poaceae</taxon>
        <taxon>BOP clade</taxon>
        <taxon>Pooideae</taxon>
        <taxon>Triticodae</taxon>
        <taxon>Triticeae</taxon>
        <taxon>Triticinae</taxon>
        <taxon>Triticum</taxon>
    </lineage>
</organism>
<evidence type="ECO:0000313" key="6">
    <source>
        <dbReference type="EMBL" id="EMS59124.1"/>
    </source>
</evidence>
<protein>
    <recommendedName>
        <fullName evidence="7">Xylosyltransferase 1</fullName>
    </recommendedName>
</protein>
<gene>
    <name evidence="6" type="ORF">TRIUR3_19448</name>
</gene>
<dbReference type="Pfam" id="PF02485">
    <property type="entry name" value="Branch"/>
    <property type="match status" value="1"/>
</dbReference>
<keyword evidence="5" id="KW-0325">Glycoprotein</keyword>
<dbReference type="PANTHER" id="PTHR45719">
    <property type="entry name" value="GLYCOSYLTRANSFERASE"/>
    <property type="match status" value="1"/>
</dbReference>